<dbReference type="Proteomes" id="UP000256845">
    <property type="component" value="Unassembled WGS sequence"/>
</dbReference>
<evidence type="ECO:0000256" key="1">
    <source>
        <dbReference type="SAM" id="MobiDB-lite"/>
    </source>
</evidence>
<reference evidence="3 4" key="1">
    <citation type="submission" date="2018-07" db="EMBL/GenBank/DDBJ databases">
        <title>Genomic Encyclopedia of Type Strains, Phase III (KMG-III): the genomes of soil and plant-associated and newly described type strains.</title>
        <authorList>
            <person name="Whitman W."/>
        </authorList>
    </citation>
    <scope>NUCLEOTIDE SEQUENCE [LARGE SCALE GENOMIC DNA]</scope>
    <source>
        <strain evidence="3 4">CECT 8488</strain>
    </source>
</reference>
<feature type="domain" description="Methyltransferase" evidence="2">
    <location>
        <begin position="56"/>
        <end position="151"/>
    </location>
</feature>
<dbReference type="SUPFAM" id="SSF53335">
    <property type="entry name" value="S-adenosyl-L-methionine-dependent methyltransferases"/>
    <property type="match status" value="1"/>
</dbReference>
<dbReference type="EMBL" id="QRDW01000014">
    <property type="protein sequence ID" value="RED44688.1"/>
    <property type="molecule type" value="Genomic_DNA"/>
</dbReference>
<name>A0A3D9H595_9PROT</name>
<dbReference type="Pfam" id="PF13649">
    <property type="entry name" value="Methyltransf_25"/>
    <property type="match status" value="1"/>
</dbReference>
<feature type="compositionally biased region" description="Basic and acidic residues" evidence="1">
    <location>
        <begin position="291"/>
        <end position="300"/>
    </location>
</feature>
<dbReference type="AlphaFoldDB" id="A0A3D9H595"/>
<dbReference type="InterPro" id="IPR029063">
    <property type="entry name" value="SAM-dependent_MTases_sf"/>
</dbReference>
<proteinExistence type="predicted"/>
<dbReference type="GO" id="GO:0008168">
    <property type="term" value="F:methyltransferase activity"/>
    <property type="evidence" value="ECO:0007669"/>
    <property type="project" value="UniProtKB-KW"/>
</dbReference>
<sequence>MQQPENDLDLEGDLILRGRLWLDPNIHRPGEGSAEQRLDDILGPFLEAMLDKGPALDMSCGTGILTAVMARRGFGVTGIDCRQTFLAAARSRMARYGYVVDLQNAALVDLTEYDGQFGLISDLSGDLFRVDVARDLDEQLSRAYRLLDADGVLLLGFTDYDVAMAVDGDESCSPARSIFIGNKEYLYFTRRRWGGTPRRPRHELRHYLVCGDRAEIECQEYEALTSESLAVRLERLGFVGIRFFHSGETGFDGLICVAKRPKEGGMAGPGGHEPRLPWRYGRPAPDQFPLPERDRPQRNLPREMRNLDPFHVQPDRRRQMMRTQDASGGLMIERRERVSLVMWSGGVSSTQALHRLLTETDDEVIAHHVCMLEASGRDRPELQACEEIAAILARDVRPFLFTKSTMDRKKFPLPPDPRMACAFEAGIVNLSFYNDRGYAIDRWTLASSLEDEGDWGAVETEFILNCLAASCHPYTVPAFFRFDVMGKSEIKKHLGTRISGLCWSCERPVIKKDGSAEACGHCVKCRP</sequence>
<keyword evidence="3" id="KW-0808">Transferase</keyword>
<dbReference type="RefSeq" id="WP_115939022.1">
    <property type="nucleotide sequence ID" value="NZ_QRDW01000014.1"/>
</dbReference>
<evidence type="ECO:0000313" key="3">
    <source>
        <dbReference type="EMBL" id="RED44688.1"/>
    </source>
</evidence>
<evidence type="ECO:0000313" key="4">
    <source>
        <dbReference type="Proteomes" id="UP000256845"/>
    </source>
</evidence>
<keyword evidence="4" id="KW-1185">Reference proteome</keyword>
<evidence type="ECO:0000259" key="2">
    <source>
        <dbReference type="Pfam" id="PF13649"/>
    </source>
</evidence>
<organism evidence="3 4">
    <name type="scientific">Aestuariispira insulae</name>
    <dbReference type="NCBI Taxonomy" id="1461337"/>
    <lineage>
        <taxon>Bacteria</taxon>
        <taxon>Pseudomonadati</taxon>
        <taxon>Pseudomonadota</taxon>
        <taxon>Alphaproteobacteria</taxon>
        <taxon>Rhodospirillales</taxon>
        <taxon>Kiloniellaceae</taxon>
        <taxon>Aestuariispira</taxon>
    </lineage>
</organism>
<accession>A0A3D9H595</accession>
<keyword evidence="3" id="KW-0489">Methyltransferase</keyword>
<dbReference type="Gene3D" id="3.40.50.150">
    <property type="entry name" value="Vaccinia Virus protein VP39"/>
    <property type="match status" value="1"/>
</dbReference>
<dbReference type="CDD" id="cd02440">
    <property type="entry name" value="AdoMet_MTases"/>
    <property type="match status" value="1"/>
</dbReference>
<dbReference type="OrthoDB" id="9787738at2"/>
<dbReference type="GO" id="GO:0032259">
    <property type="term" value="P:methylation"/>
    <property type="evidence" value="ECO:0007669"/>
    <property type="project" value="UniProtKB-KW"/>
</dbReference>
<feature type="region of interest" description="Disordered" evidence="1">
    <location>
        <begin position="264"/>
        <end position="300"/>
    </location>
</feature>
<protein>
    <submittedName>
        <fullName evidence="3">Methyltransferase family protein</fullName>
    </submittedName>
</protein>
<gene>
    <name evidence="3" type="ORF">DFP90_11450</name>
</gene>
<comment type="caution">
    <text evidence="3">The sequence shown here is derived from an EMBL/GenBank/DDBJ whole genome shotgun (WGS) entry which is preliminary data.</text>
</comment>
<dbReference type="InterPro" id="IPR041698">
    <property type="entry name" value="Methyltransf_25"/>
</dbReference>